<name>A0A6J4Q5S8_9ACTN</name>
<proteinExistence type="predicted"/>
<dbReference type="AlphaFoldDB" id="A0A6J4Q5S8"/>
<reference evidence="2" key="1">
    <citation type="submission" date="2020-02" db="EMBL/GenBank/DDBJ databases">
        <authorList>
            <person name="Meier V. D."/>
        </authorList>
    </citation>
    <scope>NUCLEOTIDE SEQUENCE</scope>
    <source>
        <strain evidence="2">AVDCRST_MAG82</strain>
    </source>
</reference>
<evidence type="ECO:0000256" key="1">
    <source>
        <dbReference type="SAM" id="MobiDB-lite"/>
    </source>
</evidence>
<feature type="compositionally biased region" description="Basic and acidic residues" evidence="1">
    <location>
        <begin position="1"/>
        <end position="16"/>
    </location>
</feature>
<organism evidence="2">
    <name type="scientific">uncultured Rubrobacteraceae bacterium</name>
    <dbReference type="NCBI Taxonomy" id="349277"/>
    <lineage>
        <taxon>Bacteria</taxon>
        <taxon>Bacillati</taxon>
        <taxon>Actinomycetota</taxon>
        <taxon>Rubrobacteria</taxon>
        <taxon>Rubrobacterales</taxon>
        <taxon>Rubrobacteraceae</taxon>
        <taxon>environmental samples</taxon>
    </lineage>
</organism>
<feature type="region of interest" description="Disordered" evidence="1">
    <location>
        <begin position="1"/>
        <end position="129"/>
    </location>
</feature>
<feature type="non-terminal residue" evidence="2">
    <location>
        <position position="1"/>
    </location>
</feature>
<protein>
    <submittedName>
        <fullName evidence="2">Uncharacterized protein</fullName>
    </submittedName>
</protein>
<sequence>EPEAHRQGERRCDPGHRAGPPGSPRALFALRRRLVGELPAPGRSDVRGRRRRHPPRQAPGPGTGVRVEQGRVPLCDAGLDARRPARRHAVSGRGDFSQPAWGRLAESKAAGRSVADKRGPSGPSVPTSV</sequence>
<accession>A0A6J4Q5S8</accession>
<gene>
    <name evidence="2" type="ORF">AVDCRST_MAG82-2309</name>
</gene>
<dbReference type="EMBL" id="CADCVA010000307">
    <property type="protein sequence ID" value="CAA9433689.1"/>
    <property type="molecule type" value="Genomic_DNA"/>
</dbReference>
<feature type="non-terminal residue" evidence="2">
    <location>
        <position position="129"/>
    </location>
</feature>
<evidence type="ECO:0000313" key="2">
    <source>
        <dbReference type="EMBL" id="CAA9433689.1"/>
    </source>
</evidence>